<dbReference type="AlphaFoldDB" id="A0AAN8EM11"/>
<feature type="chain" id="PRO_5042985953" description="Serine aminopeptidase S33 domain-containing protein" evidence="1">
    <location>
        <begin position="18"/>
        <end position="356"/>
    </location>
</feature>
<dbReference type="Proteomes" id="UP001316803">
    <property type="component" value="Unassembled WGS sequence"/>
</dbReference>
<comment type="caution">
    <text evidence="3">The sequence shown here is derived from an EMBL/GenBank/DDBJ whole genome shotgun (WGS) entry which is preliminary data.</text>
</comment>
<evidence type="ECO:0000259" key="2">
    <source>
        <dbReference type="Pfam" id="PF12146"/>
    </source>
</evidence>
<keyword evidence="1" id="KW-0732">Signal</keyword>
<gene>
    <name evidence="3" type="ORF">OHC33_002227</name>
</gene>
<dbReference type="SUPFAM" id="SSF53474">
    <property type="entry name" value="alpha/beta-Hydrolases"/>
    <property type="match status" value="1"/>
</dbReference>
<organism evidence="3 4">
    <name type="scientific">Knufia fluminis</name>
    <dbReference type="NCBI Taxonomy" id="191047"/>
    <lineage>
        <taxon>Eukaryota</taxon>
        <taxon>Fungi</taxon>
        <taxon>Dikarya</taxon>
        <taxon>Ascomycota</taxon>
        <taxon>Pezizomycotina</taxon>
        <taxon>Eurotiomycetes</taxon>
        <taxon>Chaetothyriomycetidae</taxon>
        <taxon>Chaetothyriales</taxon>
        <taxon>Trichomeriaceae</taxon>
        <taxon>Knufia</taxon>
    </lineage>
</organism>
<evidence type="ECO:0000313" key="4">
    <source>
        <dbReference type="Proteomes" id="UP001316803"/>
    </source>
</evidence>
<dbReference type="EMBL" id="JAKLMC020000004">
    <property type="protein sequence ID" value="KAK5956740.1"/>
    <property type="molecule type" value="Genomic_DNA"/>
</dbReference>
<dbReference type="InterPro" id="IPR022742">
    <property type="entry name" value="Hydrolase_4"/>
</dbReference>
<reference evidence="3 4" key="1">
    <citation type="submission" date="2022-12" db="EMBL/GenBank/DDBJ databases">
        <title>Genomic features and morphological characterization of a novel Knufia sp. strain isolated from spacecraft assembly facility.</title>
        <authorList>
            <person name="Teixeira M."/>
            <person name="Chander A.M."/>
            <person name="Stajich J.E."/>
            <person name="Venkateswaran K."/>
        </authorList>
    </citation>
    <scope>NUCLEOTIDE SEQUENCE [LARGE SCALE GENOMIC DNA]</scope>
    <source>
        <strain evidence="3 4">FJI-L2-BK-P2</strain>
    </source>
</reference>
<feature type="signal peptide" evidence="1">
    <location>
        <begin position="1"/>
        <end position="17"/>
    </location>
</feature>
<feature type="domain" description="Serine aminopeptidase S33" evidence="2">
    <location>
        <begin position="126"/>
        <end position="242"/>
    </location>
</feature>
<protein>
    <recommendedName>
        <fullName evidence="2">Serine aminopeptidase S33 domain-containing protein</fullName>
    </recommendedName>
</protein>
<proteinExistence type="predicted"/>
<dbReference type="InterPro" id="IPR029058">
    <property type="entry name" value="AB_hydrolase_fold"/>
</dbReference>
<dbReference type="PANTHER" id="PTHR43194:SF2">
    <property type="entry name" value="PEROXISOMAL MEMBRANE PROTEIN LPX1"/>
    <property type="match status" value="1"/>
</dbReference>
<evidence type="ECO:0000313" key="3">
    <source>
        <dbReference type="EMBL" id="KAK5956740.1"/>
    </source>
</evidence>
<sequence length="356" mass="38753">MHRFLLSTLCLAALARSTPLPQVKKSCQRYTLPLNITSLNLKWALEPLETNEGAAAYNTQTGRRDAQSVFHPVTLPTTPETAIYTISGTFCQPTSGGNGTVLLATHGGGYDRSYWHPSIQPESYSFVDYAVAQGYPIFYYDRLGLGQSEMVSGYVAQSSIHASIIKELIKLLRSDKFGSPASKVALIGHSMGSAYSNSVLNSDPGLVDAAILTGIAYNITSKGIADQAKQSRLAKLQNPLKWGDLDGGWTVWVDVYSNIENFFKAPFYDREVVQWAEDNKQPSALMEGISIQITNFSSPDFTGPVMIMSGEYDFIVCGGYCPGVLEEKTTAVFPASKNLVTYVQPGSGHGINFAVR</sequence>
<keyword evidence="4" id="KW-1185">Reference proteome</keyword>
<dbReference type="Pfam" id="PF12146">
    <property type="entry name" value="Hydrolase_4"/>
    <property type="match status" value="1"/>
</dbReference>
<dbReference type="InterPro" id="IPR050228">
    <property type="entry name" value="Carboxylesterase_BioH"/>
</dbReference>
<accession>A0AAN8EM11</accession>
<evidence type="ECO:0000256" key="1">
    <source>
        <dbReference type="SAM" id="SignalP"/>
    </source>
</evidence>
<dbReference type="Gene3D" id="3.40.50.1820">
    <property type="entry name" value="alpha/beta hydrolase"/>
    <property type="match status" value="1"/>
</dbReference>
<name>A0AAN8EM11_9EURO</name>
<dbReference type="PANTHER" id="PTHR43194">
    <property type="entry name" value="HYDROLASE ALPHA/BETA FOLD FAMILY"/>
    <property type="match status" value="1"/>
</dbReference>